<dbReference type="Proteomes" id="UP000199068">
    <property type="component" value="Unassembled WGS sequence"/>
</dbReference>
<reference evidence="7 8" key="1">
    <citation type="submission" date="2016-10" db="EMBL/GenBank/DDBJ databases">
        <authorList>
            <person name="de Groot N.N."/>
        </authorList>
    </citation>
    <scope>NUCLEOTIDE SEQUENCE [LARGE SCALE GENOMIC DNA]</scope>
    <source>
        <strain evidence="7 8">DSM 797</strain>
    </source>
</reference>
<dbReference type="CDD" id="cd00609">
    <property type="entry name" value="AAT_like"/>
    <property type="match status" value="1"/>
</dbReference>
<dbReference type="PANTHER" id="PTHR43525">
    <property type="entry name" value="PROTEIN MALY"/>
    <property type="match status" value="1"/>
</dbReference>
<organism evidence="7 8">
    <name type="scientific">Romboutsia lituseburensis DSM 797</name>
    <dbReference type="NCBI Taxonomy" id="1121325"/>
    <lineage>
        <taxon>Bacteria</taxon>
        <taxon>Bacillati</taxon>
        <taxon>Bacillota</taxon>
        <taxon>Clostridia</taxon>
        <taxon>Peptostreptococcales</taxon>
        <taxon>Peptostreptococcaceae</taxon>
        <taxon>Romboutsia</taxon>
    </lineage>
</organism>
<keyword evidence="8" id="KW-1185">Reference proteome</keyword>
<sequence length="393" mass="45428">MSKYNFDKAVNRENTNCIKWDFRTRCSQKATQDGLPLWVADMDFECAEPIVNSLRKRIEHKIFGYTSEDTKEYKDSVCSWYKRRFNLEVDGNNIFFSPGVVPAIITLVKILTEENDTVIIQQPVYTPFELKVKNNNRNVVSNSLKYDGVSYEIDFDDLEEKAKNPKAKIMLFCSPHNPVGRVWKTEELKKVIDICKKNNLWLISDEIHSDLIRKGNQHIPTLKVGCDYKDKIITCTAPSKTFNLAGMHLANIIINNEEIQKKLLFELKDKLDIGSPSPFAVVSAMAAYNECEDWLNELNQYIDDNMEFIDKYLKENLPKAKLVKPQGTYLAWVDFNEYGLSEIELEDIMFKKAKVLFNQGYNFGKEGKGFVRINAACPRSILKECMDRIKNAF</sequence>
<evidence type="ECO:0000259" key="6">
    <source>
        <dbReference type="Pfam" id="PF00155"/>
    </source>
</evidence>
<keyword evidence="4 7" id="KW-0456">Lyase</keyword>
<evidence type="ECO:0000313" key="8">
    <source>
        <dbReference type="Proteomes" id="UP000199068"/>
    </source>
</evidence>
<evidence type="ECO:0000256" key="4">
    <source>
        <dbReference type="ARBA" id="ARBA00023239"/>
    </source>
</evidence>
<dbReference type="InterPro" id="IPR015422">
    <property type="entry name" value="PyrdxlP-dep_Trfase_small"/>
</dbReference>
<dbReference type="InterPro" id="IPR027619">
    <property type="entry name" value="C-S_lyase_PatB-like"/>
</dbReference>
<comment type="similarity">
    <text evidence="5">Belongs to the class-II pyridoxal-phosphate-dependent aminotransferase family. MalY/PatB cystathionine beta-lyase subfamily.</text>
</comment>
<proteinExistence type="inferred from homology"/>
<dbReference type="GO" id="GO:0047804">
    <property type="term" value="F:cysteine-S-conjugate beta-lyase activity"/>
    <property type="evidence" value="ECO:0007669"/>
    <property type="project" value="UniProtKB-EC"/>
</dbReference>
<dbReference type="AlphaFoldDB" id="A0A1G9KRJ5"/>
<dbReference type="InterPro" id="IPR015424">
    <property type="entry name" value="PyrdxlP-dep_Trfase"/>
</dbReference>
<feature type="domain" description="Aminotransferase class I/classII large" evidence="6">
    <location>
        <begin position="42"/>
        <end position="389"/>
    </location>
</feature>
<accession>A0A1G9KRJ5</accession>
<evidence type="ECO:0000256" key="2">
    <source>
        <dbReference type="ARBA" id="ARBA00012224"/>
    </source>
</evidence>
<evidence type="ECO:0000256" key="5">
    <source>
        <dbReference type="ARBA" id="ARBA00037974"/>
    </source>
</evidence>
<dbReference type="EC" id="4.4.1.13" evidence="2"/>
<dbReference type="Gene3D" id="3.90.1150.10">
    <property type="entry name" value="Aspartate Aminotransferase, domain 1"/>
    <property type="match status" value="1"/>
</dbReference>
<name>A0A1G9KRJ5_9FIRM</name>
<dbReference type="InterPro" id="IPR004839">
    <property type="entry name" value="Aminotransferase_I/II_large"/>
</dbReference>
<dbReference type="Pfam" id="PF00155">
    <property type="entry name" value="Aminotran_1_2"/>
    <property type="match status" value="1"/>
</dbReference>
<dbReference type="GO" id="GO:0030170">
    <property type="term" value="F:pyridoxal phosphate binding"/>
    <property type="evidence" value="ECO:0007669"/>
    <property type="project" value="InterPro"/>
</dbReference>
<protein>
    <recommendedName>
        <fullName evidence="2">cysteine-S-conjugate beta-lyase</fullName>
        <ecNumber evidence="2">4.4.1.13</ecNumber>
    </recommendedName>
</protein>
<evidence type="ECO:0000313" key="7">
    <source>
        <dbReference type="EMBL" id="SDL52272.1"/>
    </source>
</evidence>
<gene>
    <name evidence="7" type="ORF">SAMN04515677_102245</name>
</gene>
<evidence type="ECO:0000256" key="1">
    <source>
        <dbReference type="ARBA" id="ARBA00001933"/>
    </source>
</evidence>
<dbReference type="EMBL" id="FNGW01000002">
    <property type="protein sequence ID" value="SDL52272.1"/>
    <property type="molecule type" value="Genomic_DNA"/>
</dbReference>
<dbReference type="InterPro" id="IPR051798">
    <property type="entry name" value="Class-II_PLP-Dep_Aminotrans"/>
</dbReference>
<keyword evidence="3" id="KW-0663">Pyridoxal phosphate</keyword>
<dbReference type="RefSeq" id="WP_092724196.1">
    <property type="nucleotide sequence ID" value="NZ_FNGW01000002.1"/>
</dbReference>
<comment type="cofactor">
    <cofactor evidence="1">
        <name>pyridoxal 5'-phosphate</name>
        <dbReference type="ChEBI" id="CHEBI:597326"/>
    </cofactor>
</comment>
<dbReference type="SUPFAM" id="SSF53383">
    <property type="entry name" value="PLP-dependent transferases"/>
    <property type="match status" value="1"/>
</dbReference>
<dbReference type="InterPro" id="IPR015421">
    <property type="entry name" value="PyrdxlP-dep_Trfase_major"/>
</dbReference>
<dbReference type="PANTHER" id="PTHR43525:SF1">
    <property type="entry name" value="PROTEIN MALY"/>
    <property type="match status" value="1"/>
</dbReference>
<evidence type="ECO:0000256" key="3">
    <source>
        <dbReference type="ARBA" id="ARBA00022898"/>
    </source>
</evidence>
<dbReference type="STRING" id="1121325.SAMN04515677_102245"/>
<dbReference type="Gene3D" id="3.40.640.10">
    <property type="entry name" value="Type I PLP-dependent aspartate aminotransferase-like (Major domain)"/>
    <property type="match status" value="1"/>
</dbReference>
<dbReference type="NCBIfam" id="TIGR04350">
    <property type="entry name" value="C_S_lyase_PatB"/>
    <property type="match status" value="1"/>
</dbReference>